<dbReference type="SUPFAM" id="SSF50998">
    <property type="entry name" value="Quinoprotein alcohol dehydrogenase-like"/>
    <property type="match status" value="1"/>
</dbReference>
<reference evidence="1" key="2">
    <citation type="submission" date="2014-05" db="EMBL/GenBank/DDBJ databases">
        <title>The genome and life-stage specific transcriptomes of Globodera pallida elucidate key aspects of plant parasitism by a cyst nematode.</title>
        <authorList>
            <person name="Cotton J.A."/>
            <person name="Lilley C.J."/>
            <person name="Jones L.M."/>
            <person name="Kikuchi T."/>
            <person name="Reid A.J."/>
            <person name="Thorpe P."/>
            <person name="Tsai I.J."/>
            <person name="Beasley H."/>
            <person name="Blok V."/>
            <person name="Cock P.J.A."/>
            <person name="Van den Akker S.E."/>
            <person name="Holroyd N."/>
            <person name="Hunt M."/>
            <person name="Mantelin S."/>
            <person name="Naghra H."/>
            <person name="Pain A."/>
            <person name="Palomares-Rius J.E."/>
            <person name="Zarowiecki M."/>
            <person name="Berriman M."/>
            <person name="Jones J.T."/>
            <person name="Urwin P.E."/>
        </authorList>
    </citation>
    <scope>NUCLEOTIDE SEQUENCE [LARGE SCALE GENOMIC DNA]</scope>
    <source>
        <strain evidence="1">Lindley</strain>
    </source>
</reference>
<proteinExistence type="predicted"/>
<dbReference type="Gene3D" id="1.25.40.10">
    <property type="entry name" value="Tetratricopeptide repeat domain"/>
    <property type="match status" value="1"/>
</dbReference>
<evidence type="ECO:0000313" key="2">
    <source>
        <dbReference type="WBParaSite" id="GPLIN_001615700"/>
    </source>
</evidence>
<dbReference type="InterPro" id="IPR011990">
    <property type="entry name" value="TPR-like_helical_dom_sf"/>
</dbReference>
<dbReference type="WBParaSite" id="GPLIN_001615700">
    <property type="protein sequence ID" value="GPLIN_001615700"/>
    <property type="gene ID" value="GPLIN_001615700"/>
</dbReference>
<organism evidence="1 2">
    <name type="scientific">Globodera pallida</name>
    <name type="common">Potato cyst nematode worm</name>
    <name type="synonym">Heterodera pallida</name>
    <dbReference type="NCBI Taxonomy" id="36090"/>
    <lineage>
        <taxon>Eukaryota</taxon>
        <taxon>Metazoa</taxon>
        <taxon>Ecdysozoa</taxon>
        <taxon>Nematoda</taxon>
        <taxon>Chromadorea</taxon>
        <taxon>Rhabditida</taxon>
        <taxon>Tylenchina</taxon>
        <taxon>Tylenchomorpha</taxon>
        <taxon>Tylenchoidea</taxon>
        <taxon>Heteroderidae</taxon>
        <taxon>Heteroderinae</taxon>
        <taxon>Globodera</taxon>
    </lineage>
</organism>
<accession>A0A183CTE9</accession>
<evidence type="ECO:0000313" key="1">
    <source>
        <dbReference type="Proteomes" id="UP000050741"/>
    </source>
</evidence>
<dbReference type="AlphaFoldDB" id="A0A183CTE9"/>
<protein>
    <submittedName>
        <fullName evidence="2">WD_REPEATS_REGION domain-containing protein</fullName>
    </submittedName>
</protein>
<name>A0A183CTE9_GLOPA</name>
<dbReference type="InterPro" id="IPR015943">
    <property type="entry name" value="WD40/YVTN_repeat-like_dom_sf"/>
</dbReference>
<dbReference type="SUPFAM" id="SSF48452">
    <property type="entry name" value="TPR-like"/>
    <property type="match status" value="1"/>
</dbReference>
<dbReference type="InterPro" id="IPR011047">
    <property type="entry name" value="Quinoprotein_ADH-like_sf"/>
</dbReference>
<sequence>ERRLFVDGGPPKLLLSLTDSLVVVDSANSIHLFDVRSGQPLVRLDSTASFDITAIILVGAADGRMRLWNLCSGRLVHEFPVCDAAQVAGSNALVMHEQAATAFMENDFKKAEQILMEALRLLVVHAVVVVVDDGDPNVGGQQSVEQLMAAEVSDFWEPLYNNLGHVLRKLGRYTDAIHVHRSVRRPAGVSHF</sequence>
<dbReference type="Proteomes" id="UP000050741">
    <property type="component" value="Unassembled WGS sequence"/>
</dbReference>
<dbReference type="Gene3D" id="2.130.10.10">
    <property type="entry name" value="YVTN repeat-like/Quinoprotein amine dehydrogenase"/>
    <property type="match status" value="1"/>
</dbReference>
<keyword evidence="1" id="KW-1185">Reference proteome</keyword>
<reference evidence="2" key="3">
    <citation type="submission" date="2016-06" db="UniProtKB">
        <authorList>
            <consortium name="WormBaseParasite"/>
        </authorList>
    </citation>
    <scope>IDENTIFICATION</scope>
</reference>
<reference evidence="1" key="1">
    <citation type="submission" date="2013-12" db="EMBL/GenBank/DDBJ databases">
        <authorList>
            <person name="Aslett M."/>
        </authorList>
    </citation>
    <scope>NUCLEOTIDE SEQUENCE [LARGE SCALE GENOMIC DNA]</scope>
    <source>
        <strain evidence="1">Lindley</strain>
    </source>
</reference>